<sequence>MTAKDLFKHFEEFRVIGEVVIPPKRGKRGMRYRFVRFFDVVNMRRLVLHMDNLWLERRKSFSNIPRFQRVVEEMFPMVKADVTRDYGYRKERDDFLPKVNQQVVFEVREKELKRFYPAFIGKYVCCDDNTSDLSKMDVASIMVRITYGIFINEVFKVNINEALFRVRVVEETLSPSTRLVKKPISSALVLDSEFSHDSSSWEDFVGKDDDSEGADEGGSRGIKSVGSEWSEALVNRPTIDMAEDSDVSLSRRIISRKANSNLVVGPLEDNIPGLEKHVVVQALSVVFDDLAKAHSTQLLFF</sequence>
<evidence type="ECO:0000313" key="2">
    <source>
        <dbReference type="EMBL" id="KAI5415817.1"/>
    </source>
</evidence>
<feature type="region of interest" description="Disordered" evidence="1">
    <location>
        <begin position="198"/>
        <end position="223"/>
    </location>
</feature>
<dbReference type="SUPFAM" id="SSF54928">
    <property type="entry name" value="RNA-binding domain, RBD"/>
    <property type="match status" value="1"/>
</dbReference>
<reference evidence="2 3" key="1">
    <citation type="journal article" date="2022" name="Nat. Genet.">
        <title>Improved pea reference genome and pan-genome highlight genomic features and evolutionary characteristics.</title>
        <authorList>
            <person name="Yang T."/>
            <person name="Liu R."/>
            <person name="Luo Y."/>
            <person name="Hu S."/>
            <person name="Wang D."/>
            <person name="Wang C."/>
            <person name="Pandey M.K."/>
            <person name="Ge S."/>
            <person name="Xu Q."/>
            <person name="Li N."/>
            <person name="Li G."/>
            <person name="Huang Y."/>
            <person name="Saxena R.K."/>
            <person name="Ji Y."/>
            <person name="Li M."/>
            <person name="Yan X."/>
            <person name="He Y."/>
            <person name="Liu Y."/>
            <person name="Wang X."/>
            <person name="Xiang C."/>
            <person name="Varshney R.K."/>
            <person name="Ding H."/>
            <person name="Gao S."/>
            <person name="Zong X."/>
        </authorList>
    </citation>
    <scope>NUCLEOTIDE SEQUENCE [LARGE SCALE GENOMIC DNA]</scope>
    <source>
        <strain evidence="2 3">cv. Zhongwan 6</strain>
    </source>
</reference>
<dbReference type="Proteomes" id="UP001058974">
    <property type="component" value="Chromosome 4"/>
</dbReference>
<dbReference type="AlphaFoldDB" id="A0A9D4X934"/>
<dbReference type="InterPro" id="IPR035979">
    <property type="entry name" value="RBD_domain_sf"/>
</dbReference>
<dbReference type="CDD" id="cd00590">
    <property type="entry name" value="RRM_SF"/>
    <property type="match status" value="1"/>
</dbReference>
<gene>
    <name evidence="2" type="ORF">KIW84_041021</name>
</gene>
<dbReference type="GO" id="GO:0003676">
    <property type="term" value="F:nucleic acid binding"/>
    <property type="evidence" value="ECO:0007669"/>
    <property type="project" value="InterPro"/>
</dbReference>
<name>A0A9D4X934_PEA</name>
<accession>A0A9D4X934</accession>
<comment type="caution">
    <text evidence="2">The sequence shown here is derived from an EMBL/GenBank/DDBJ whole genome shotgun (WGS) entry which is preliminary data.</text>
</comment>
<dbReference type="Gramene" id="Psat04G0102100-T1">
    <property type="protein sequence ID" value="KAI5415817.1"/>
    <property type="gene ID" value="KIW84_041021"/>
</dbReference>
<evidence type="ECO:0000256" key="1">
    <source>
        <dbReference type="SAM" id="MobiDB-lite"/>
    </source>
</evidence>
<proteinExistence type="predicted"/>
<organism evidence="2 3">
    <name type="scientific">Pisum sativum</name>
    <name type="common">Garden pea</name>
    <name type="synonym">Lathyrus oleraceus</name>
    <dbReference type="NCBI Taxonomy" id="3888"/>
    <lineage>
        <taxon>Eukaryota</taxon>
        <taxon>Viridiplantae</taxon>
        <taxon>Streptophyta</taxon>
        <taxon>Embryophyta</taxon>
        <taxon>Tracheophyta</taxon>
        <taxon>Spermatophyta</taxon>
        <taxon>Magnoliopsida</taxon>
        <taxon>eudicotyledons</taxon>
        <taxon>Gunneridae</taxon>
        <taxon>Pentapetalae</taxon>
        <taxon>rosids</taxon>
        <taxon>fabids</taxon>
        <taxon>Fabales</taxon>
        <taxon>Fabaceae</taxon>
        <taxon>Papilionoideae</taxon>
        <taxon>50 kb inversion clade</taxon>
        <taxon>NPAAA clade</taxon>
        <taxon>Hologalegina</taxon>
        <taxon>IRL clade</taxon>
        <taxon>Fabeae</taxon>
        <taxon>Lathyrus</taxon>
    </lineage>
</organism>
<keyword evidence="3" id="KW-1185">Reference proteome</keyword>
<protein>
    <submittedName>
        <fullName evidence="2">Uncharacterized protein</fullName>
    </submittedName>
</protein>
<dbReference type="EMBL" id="JAMSHJ010000004">
    <property type="protein sequence ID" value="KAI5415817.1"/>
    <property type="molecule type" value="Genomic_DNA"/>
</dbReference>
<evidence type="ECO:0000313" key="3">
    <source>
        <dbReference type="Proteomes" id="UP001058974"/>
    </source>
</evidence>